<dbReference type="GO" id="GO:0003677">
    <property type="term" value="F:DNA binding"/>
    <property type="evidence" value="ECO:0007669"/>
    <property type="project" value="UniProtKB-KW"/>
</dbReference>
<evidence type="ECO:0000313" key="8">
    <source>
        <dbReference type="EMBL" id="KAK3026503.1"/>
    </source>
</evidence>
<feature type="region of interest" description="Disordered" evidence="5">
    <location>
        <begin position="447"/>
        <end position="466"/>
    </location>
</feature>
<dbReference type="AlphaFoldDB" id="A0AA89B5B4"/>
<dbReference type="Pfam" id="PF22922">
    <property type="entry name" value="GAF_NLP"/>
    <property type="match status" value="1"/>
</dbReference>
<dbReference type="PANTHER" id="PTHR32002:SF35">
    <property type="entry name" value="PROTEIN NLP6"/>
    <property type="match status" value="1"/>
</dbReference>
<feature type="region of interest" description="Disordered" evidence="5">
    <location>
        <begin position="556"/>
        <end position="585"/>
    </location>
</feature>
<evidence type="ECO:0000256" key="2">
    <source>
        <dbReference type="ARBA" id="ARBA00023125"/>
    </source>
</evidence>
<dbReference type="SUPFAM" id="SSF54277">
    <property type="entry name" value="CAD &amp; PB1 domains"/>
    <property type="match status" value="1"/>
</dbReference>
<keyword evidence="3" id="KW-0804">Transcription</keyword>
<keyword evidence="4" id="KW-0539">Nucleus</keyword>
<dbReference type="InterPro" id="IPR045012">
    <property type="entry name" value="NLP"/>
</dbReference>
<protein>
    <recommendedName>
        <fullName evidence="10">NIN-like protein</fullName>
    </recommendedName>
</protein>
<keyword evidence="9" id="KW-1185">Reference proteome</keyword>
<keyword evidence="1" id="KW-0805">Transcription regulation</keyword>
<sequence>MCQMLPVDMDITHIERNFSFPHPRPASPLEQRYLKPLFVYWNRDGSELKFPLSPSSSCLVPSSEMAAESSDSQRIDEKIKTVLTVLTFRERRILVQFWAPIMDGGRQFLTTSDQPFGLGQIDEALSNYRLHSQLKKWVVGGKDEGPPGRVFRNKLPEWTFDVQNYSTVDYPQRDDAAVLGTIRGSLAMPVFEPSCELCIGVLELVFLSEYDDYAYEVEVVCRALKNVNLKSPIAFDCPSMHNGDHQNTLDGVLKALEVVCNIYALPLAQTWVPSGFCSFVAYEGSLHKACSSFSAGCLGKVCVTTTGEPFYIQDLRMWQFRKACAEHHLQIHQGVVGRVLYTGTSCFCPDVTKLSETEYPLVHYARMSGLTSCFAILLSSTLVANNYFIIELFLPPHITDSTKQQNLLEYLLLTMKQHTQSFVVTSGMEWGDILSTEVIRVPLEWQSGSTGTTHTTQQVQSATSEPQLMTEDDAVSNDWNDICVEQSDSGTKYTGKKSECVTIPSGGQRRKSKFENSITLEEIRQQFGKKNEDAAASLGVSRSTLKRLCRQYGINRWPSSKRNKNNCSLPKPTQMNESTQGTSRHPMVASLEESYFALDERDELMFGPISVSSSPVSWSSRPLSLSSSSQSLSSTSLASTSLSGTFDFTTADLSKVDNASMHSINVSYGRGNLENLSWSDLQFSDLSLNQSVTSVADTVAPIRPTQGVRTVTVKAKYREATVKFMLPLTSRMMDLEKQVASRLQLNVGSFCLKYLDEDGDLIDCNADMWSFLDGNTTIRLFVLAIN</sequence>
<evidence type="ECO:0008006" key="10">
    <source>
        <dbReference type="Google" id="ProtNLM"/>
    </source>
</evidence>
<reference evidence="8" key="1">
    <citation type="submission" date="2022-12" db="EMBL/GenBank/DDBJ databases">
        <title>Draft genome assemblies for two species of Escallonia (Escalloniales).</title>
        <authorList>
            <person name="Chanderbali A."/>
            <person name="Dervinis C."/>
            <person name="Anghel I."/>
            <person name="Soltis D."/>
            <person name="Soltis P."/>
            <person name="Zapata F."/>
        </authorList>
    </citation>
    <scope>NUCLEOTIDE SEQUENCE</scope>
    <source>
        <strain evidence="8">UCBG64.0493</strain>
        <tissue evidence="8">Leaf</tissue>
    </source>
</reference>
<name>A0AA89B5B4_9ASTE</name>
<dbReference type="GO" id="GO:0003700">
    <property type="term" value="F:DNA-binding transcription factor activity"/>
    <property type="evidence" value="ECO:0007669"/>
    <property type="project" value="InterPro"/>
</dbReference>
<comment type="caution">
    <text evidence="8">The sequence shown here is derived from an EMBL/GenBank/DDBJ whole genome shotgun (WGS) entry which is preliminary data.</text>
</comment>
<organism evidence="8 9">
    <name type="scientific">Escallonia herrerae</name>
    <dbReference type="NCBI Taxonomy" id="1293975"/>
    <lineage>
        <taxon>Eukaryota</taxon>
        <taxon>Viridiplantae</taxon>
        <taxon>Streptophyta</taxon>
        <taxon>Embryophyta</taxon>
        <taxon>Tracheophyta</taxon>
        <taxon>Spermatophyta</taxon>
        <taxon>Magnoliopsida</taxon>
        <taxon>eudicotyledons</taxon>
        <taxon>Gunneridae</taxon>
        <taxon>Pentapetalae</taxon>
        <taxon>asterids</taxon>
        <taxon>campanulids</taxon>
        <taxon>Escalloniales</taxon>
        <taxon>Escalloniaceae</taxon>
        <taxon>Escallonia</taxon>
    </lineage>
</organism>
<keyword evidence="2" id="KW-0238">DNA-binding</keyword>
<feature type="domain" description="PB1" evidence="7">
    <location>
        <begin position="710"/>
        <end position="785"/>
    </location>
</feature>
<dbReference type="SMART" id="SM00666">
    <property type="entry name" value="PB1"/>
    <property type="match status" value="1"/>
</dbReference>
<dbReference type="Proteomes" id="UP001188597">
    <property type="component" value="Unassembled WGS sequence"/>
</dbReference>
<evidence type="ECO:0000259" key="7">
    <source>
        <dbReference type="PROSITE" id="PS51745"/>
    </source>
</evidence>
<dbReference type="InterPro" id="IPR053793">
    <property type="entry name" value="PB1-like"/>
</dbReference>
<dbReference type="PROSITE" id="PS51519">
    <property type="entry name" value="RWP_RK"/>
    <property type="match status" value="1"/>
</dbReference>
<dbReference type="PROSITE" id="PS51745">
    <property type="entry name" value="PB1"/>
    <property type="match status" value="1"/>
</dbReference>
<dbReference type="Gene3D" id="3.10.20.90">
    <property type="entry name" value="Phosphatidylinositol 3-kinase Catalytic Subunit, Chain A, domain 1"/>
    <property type="match status" value="1"/>
</dbReference>
<dbReference type="InterPro" id="IPR003035">
    <property type="entry name" value="RWP-RK_dom"/>
</dbReference>
<evidence type="ECO:0000256" key="3">
    <source>
        <dbReference type="ARBA" id="ARBA00023163"/>
    </source>
</evidence>
<gene>
    <name evidence="8" type="ORF">RJ639_041800</name>
</gene>
<dbReference type="InterPro" id="IPR000270">
    <property type="entry name" value="PB1_dom"/>
</dbReference>
<feature type="compositionally biased region" description="Polar residues" evidence="5">
    <location>
        <begin position="565"/>
        <end position="583"/>
    </location>
</feature>
<evidence type="ECO:0000256" key="4">
    <source>
        <dbReference type="ARBA" id="ARBA00023242"/>
    </source>
</evidence>
<evidence type="ECO:0000259" key="6">
    <source>
        <dbReference type="PROSITE" id="PS51519"/>
    </source>
</evidence>
<dbReference type="EMBL" id="JAVXUP010000498">
    <property type="protein sequence ID" value="KAK3026503.1"/>
    <property type="molecule type" value="Genomic_DNA"/>
</dbReference>
<evidence type="ECO:0000256" key="1">
    <source>
        <dbReference type="ARBA" id="ARBA00023015"/>
    </source>
</evidence>
<proteinExistence type="predicted"/>
<feature type="domain" description="RWP-RK" evidence="6">
    <location>
        <begin position="504"/>
        <end position="585"/>
    </location>
</feature>
<accession>A0AA89B5B4</accession>
<dbReference type="Pfam" id="PF00564">
    <property type="entry name" value="PB1"/>
    <property type="match status" value="1"/>
</dbReference>
<dbReference type="Pfam" id="PF02042">
    <property type="entry name" value="RWP-RK"/>
    <property type="match status" value="1"/>
</dbReference>
<feature type="compositionally biased region" description="Low complexity" evidence="5">
    <location>
        <begin position="447"/>
        <end position="461"/>
    </location>
</feature>
<dbReference type="PANTHER" id="PTHR32002">
    <property type="entry name" value="PROTEIN NLP8"/>
    <property type="match status" value="1"/>
</dbReference>
<dbReference type="InterPro" id="IPR055081">
    <property type="entry name" value="NLP1-9_GAF"/>
</dbReference>
<evidence type="ECO:0000256" key="5">
    <source>
        <dbReference type="SAM" id="MobiDB-lite"/>
    </source>
</evidence>
<evidence type="ECO:0000313" key="9">
    <source>
        <dbReference type="Proteomes" id="UP001188597"/>
    </source>
</evidence>